<evidence type="ECO:0000256" key="1">
    <source>
        <dbReference type="SAM" id="MobiDB-lite"/>
    </source>
</evidence>
<evidence type="ECO:0000313" key="3">
    <source>
        <dbReference type="Proteomes" id="UP000293823"/>
    </source>
</evidence>
<keyword evidence="3" id="KW-1185">Reference proteome</keyword>
<comment type="caution">
    <text evidence="2">The sequence shown here is derived from an EMBL/GenBank/DDBJ whole genome shotgun (WGS) entry which is preliminary data.</text>
</comment>
<evidence type="ECO:0000313" key="2">
    <source>
        <dbReference type="EMBL" id="RYO61772.1"/>
    </source>
</evidence>
<dbReference type="EMBL" id="PEJP01000024">
    <property type="protein sequence ID" value="RYO61772.1"/>
    <property type="molecule type" value="Genomic_DNA"/>
</dbReference>
<protein>
    <submittedName>
        <fullName evidence="2">Uncharacterized protein</fullName>
    </submittedName>
</protein>
<accession>A0A4Q4RWX2</accession>
<feature type="compositionally biased region" description="Acidic residues" evidence="1">
    <location>
        <begin position="56"/>
        <end position="82"/>
    </location>
</feature>
<dbReference type="Proteomes" id="UP000293823">
    <property type="component" value="Unassembled WGS sequence"/>
</dbReference>
<dbReference type="AlphaFoldDB" id="A0A4Q4RWX2"/>
<sequence length="114" mass="12841">MIFISVWKKQSEQILFEDDKRPKDAPDLEADALHPIAVYTGVGGDREIAEVKEETWSEDMSDGDVGYEDMGDEDMSDEEEVGDKEPMVEVEQKVGDKEESEAQNVDAKETAVER</sequence>
<gene>
    <name evidence="2" type="ORF">AA0113_g6697</name>
</gene>
<proteinExistence type="predicted"/>
<organism evidence="2 3">
    <name type="scientific">Alternaria arborescens</name>
    <dbReference type="NCBI Taxonomy" id="156630"/>
    <lineage>
        <taxon>Eukaryota</taxon>
        <taxon>Fungi</taxon>
        <taxon>Dikarya</taxon>
        <taxon>Ascomycota</taxon>
        <taxon>Pezizomycotina</taxon>
        <taxon>Dothideomycetes</taxon>
        <taxon>Pleosporomycetidae</taxon>
        <taxon>Pleosporales</taxon>
        <taxon>Pleosporineae</taxon>
        <taxon>Pleosporaceae</taxon>
        <taxon>Alternaria</taxon>
        <taxon>Alternaria sect. Alternaria</taxon>
    </lineage>
</organism>
<name>A0A4Q4RWX2_9PLEO</name>
<reference evidence="3" key="1">
    <citation type="journal article" date="2019" name="bioRxiv">
        <title>Genomics, evolutionary history and diagnostics of the Alternaria alternata species group including apple and Asian pear pathotypes.</title>
        <authorList>
            <person name="Armitage A.D."/>
            <person name="Cockerton H.M."/>
            <person name="Sreenivasaprasad S."/>
            <person name="Woodhall J.W."/>
            <person name="Lane C.R."/>
            <person name="Harrison R.J."/>
            <person name="Clarkson J.P."/>
        </authorList>
    </citation>
    <scope>NUCLEOTIDE SEQUENCE [LARGE SCALE GENOMIC DNA]</scope>
    <source>
        <strain evidence="3">RGR 97.0016</strain>
    </source>
</reference>
<feature type="region of interest" description="Disordered" evidence="1">
    <location>
        <begin position="54"/>
        <end position="114"/>
    </location>
</feature>
<feature type="compositionally biased region" description="Basic and acidic residues" evidence="1">
    <location>
        <begin position="83"/>
        <end position="97"/>
    </location>
</feature>
<dbReference type="OrthoDB" id="3791613at2759"/>